<feature type="transmembrane region" description="Helical" evidence="7">
    <location>
        <begin position="132"/>
        <end position="151"/>
    </location>
</feature>
<evidence type="ECO:0000256" key="5">
    <source>
        <dbReference type="ARBA" id="ARBA00023012"/>
    </source>
</evidence>
<feature type="transmembrane region" description="Helical" evidence="7">
    <location>
        <begin position="107"/>
        <end position="126"/>
    </location>
</feature>
<keyword evidence="3" id="KW-0808">Transferase</keyword>
<dbReference type="GO" id="GO:0000160">
    <property type="term" value="P:phosphorelay signal transduction system"/>
    <property type="evidence" value="ECO:0007669"/>
    <property type="project" value="UniProtKB-KW"/>
</dbReference>
<keyword evidence="5" id="KW-0902">Two-component regulatory system</keyword>
<keyword evidence="4 8" id="KW-0418">Kinase</keyword>
<dbReference type="PANTHER" id="PTHR24421">
    <property type="entry name" value="NITRATE/NITRITE SENSOR PROTEIN NARX-RELATED"/>
    <property type="match status" value="1"/>
</dbReference>
<evidence type="ECO:0000256" key="4">
    <source>
        <dbReference type="ARBA" id="ARBA00022777"/>
    </source>
</evidence>
<feature type="transmembrane region" description="Helical" evidence="7">
    <location>
        <begin position="158"/>
        <end position="178"/>
    </location>
</feature>
<evidence type="ECO:0000256" key="1">
    <source>
        <dbReference type="ARBA" id="ARBA00000085"/>
    </source>
</evidence>
<evidence type="ECO:0000256" key="7">
    <source>
        <dbReference type="SAM" id="Phobius"/>
    </source>
</evidence>
<evidence type="ECO:0000256" key="2">
    <source>
        <dbReference type="ARBA" id="ARBA00012438"/>
    </source>
</evidence>
<reference evidence="9" key="1">
    <citation type="submission" date="2016-10" db="EMBL/GenBank/DDBJ databases">
        <authorList>
            <person name="Varghese N."/>
            <person name="Submissions S."/>
        </authorList>
    </citation>
    <scope>NUCLEOTIDE SEQUENCE [LARGE SCALE GENOMIC DNA]</scope>
    <source>
        <strain evidence="9">DSM 21743</strain>
    </source>
</reference>
<comment type="catalytic activity">
    <reaction evidence="1">
        <text>ATP + protein L-histidine = ADP + protein N-phospho-L-histidine.</text>
        <dbReference type="EC" id="2.7.13.3"/>
    </reaction>
</comment>
<dbReference type="OrthoDB" id="3473644at2"/>
<evidence type="ECO:0000256" key="3">
    <source>
        <dbReference type="ARBA" id="ARBA00022679"/>
    </source>
</evidence>
<gene>
    <name evidence="8" type="ORF">SAMN04488544_2244</name>
</gene>
<keyword evidence="7" id="KW-1133">Transmembrane helix</keyword>
<evidence type="ECO:0000256" key="6">
    <source>
        <dbReference type="SAM" id="MobiDB-lite"/>
    </source>
</evidence>
<keyword evidence="9" id="KW-1185">Reference proteome</keyword>
<feature type="transmembrane region" description="Helical" evidence="7">
    <location>
        <begin position="190"/>
        <end position="208"/>
    </location>
</feature>
<dbReference type="InterPro" id="IPR036890">
    <property type="entry name" value="HATPase_C_sf"/>
</dbReference>
<evidence type="ECO:0000313" key="9">
    <source>
        <dbReference type="Proteomes" id="UP000198825"/>
    </source>
</evidence>
<keyword evidence="7" id="KW-0472">Membrane</keyword>
<sequence length="423" mass="44583">MTGLPLPWRDLGATAQDPSAARAGHSGTPPEARRTTTTAALVEQAAAVGVAALRLSLVVQMVPAVVSGTHLSPHPRWYVAMWTVAVVVVLVGAVAALVRRRPLPAPAVYVDVAIAVVLLVLSSTAVPVEDRTGSWVGWTAGYALTIACTSGTLRSTRAWLSCLGAVVTGYVVYAGPLADGPELPSVVANTLGYVVLAGTVRLIIWYLRRISGIADDARAEVARLARLEEEHRAQLAMHDATTVMQLLADPTLPTGLRAQLQSQAVGEVRRMRSYLRGEPGRDLPLDGADDTRLRSVVDEACEGFADLGVEVSTDLLDEVAVERDCATDLVAALRTVLHNVRRHARASRVVVHGDASPPGLDGVRRWTICVSDDGCGFEVATTPLGVGLRSQVVDQLALHEVAAAIRSSPGRGTRVELTGSAAA</sequence>
<dbReference type="Gene3D" id="3.30.565.10">
    <property type="entry name" value="Histidine kinase-like ATPase, C-terminal domain"/>
    <property type="match status" value="1"/>
</dbReference>
<protein>
    <recommendedName>
        <fullName evidence="2">histidine kinase</fullName>
        <ecNumber evidence="2">2.7.13.3</ecNumber>
    </recommendedName>
</protein>
<dbReference type="AlphaFoldDB" id="A0A1H2MKG4"/>
<feature type="region of interest" description="Disordered" evidence="6">
    <location>
        <begin position="1"/>
        <end position="35"/>
    </location>
</feature>
<dbReference type="EC" id="2.7.13.3" evidence="2"/>
<organism evidence="8 9">
    <name type="scientific">Microlunatus sagamiharensis</name>
    <dbReference type="NCBI Taxonomy" id="546874"/>
    <lineage>
        <taxon>Bacteria</taxon>
        <taxon>Bacillati</taxon>
        <taxon>Actinomycetota</taxon>
        <taxon>Actinomycetes</taxon>
        <taxon>Propionibacteriales</taxon>
        <taxon>Propionibacteriaceae</taxon>
        <taxon>Microlunatus</taxon>
    </lineage>
</organism>
<dbReference type="PANTHER" id="PTHR24421:SF10">
    <property type="entry name" value="NITRATE_NITRITE SENSOR PROTEIN NARQ"/>
    <property type="match status" value="1"/>
</dbReference>
<proteinExistence type="predicted"/>
<keyword evidence="7" id="KW-0812">Transmembrane</keyword>
<evidence type="ECO:0000313" key="8">
    <source>
        <dbReference type="EMBL" id="SDU93689.1"/>
    </source>
</evidence>
<feature type="transmembrane region" description="Helical" evidence="7">
    <location>
        <begin position="77"/>
        <end position="98"/>
    </location>
</feature>
<dbReference type="EMBL" id="LT629799">
    <property type="protein sequence ID" value="SDU93689.1"/>
    <property type="molecule type" value="Genomic_DNA"/>
</dbReference>
<name>A0A1H2MKG4_9ACTN</name>
<dbReference type="InterPro" id="IPR050482">
    <property type="entry name" value="Sensor_HK_TwoCompSys"/>
</dbReference>
<dbReference type="STRING" id="546874.SAMN04488544_2244"/>
<dbReference type="RefSeq" id="WP_091074482.1">
    <property type="nucleotide sequence ID" value="NZ_LT629799.1"/>
</dbReference>
<dbReference type="GO" id="GO:0004673">
    <property type="term" value="F:protein histidine kinase activity"/>
    <property type="evidence" value="ECO:0007669"/>
    <property type="project" value="UniProtKB-EC"/>
</dbReference>
<dbReference type="Proteomes" id="UP000198825">
    <property type="component" value="Chromosome I"/>
</dbReference>
<dbReference type="SUPFAM" id="SSF55874">
    <property type="entry name" value="ATPase domain of HSP90 chaperone/DNA topoisomerase II/histidine kinase"/>
    <property type="match status" value="1"/>
</dbReference>
<accession>A0A1H2MKG4</accession>